<evidence type="ECO:0000313" key="2">
    <source>
        <dbReference type="Proteomes" id="UP000184368"/>
    </source>
</evidence>
<gene>
    <name evidence="1" type="ORF">SAMN05444008_11974</name>
</gene>
<accession>A0A1M5HIT7</accession>
<dbReference type="Proteomes" id="UP000184368">
    <property type="component" value="Unassembled WGS sequence"/>
</dbReference>
<keyword evidence="2" id="KW-1185">Reference proteome</keyword>
<proteinExistence type="predicted"/>
<organism evidence="1 2">
    <name type="scientific">Cnuella takakiae</name>
    <dbReference type="NCBI Taxonomy" id="1302690"/>
    <lineage>
        <taxon>Bacteria</taxon>
        <taxon>Pseudomonadati</taxon>
        <taxon>Bacteroidota</taxon>
        <taxon>Chitinophagia</taxon>
        <taxon>Chitinophagales</taxon>
        <taxon>Chitinophagaceae</taxon>
        <taxon>Cnuella</taxon>
    </lineage>
</organism>
<name>A0A1M5HIT7_9BACT</name>
<evidence type="ECO:0000313" key="1">
    <source>
        <dbReference type="EMBL" id="SHG15860.1"/>
    </source>
</evidence>
<reference evidence="1 2" key="1">
    <citation type="submission" date="2016-11" db="EMBL/GenBank/DDBJ databases">
        <authorList>
            <person name="Jaros S."/>
            <person name="Januszkiewicz K."/>
            <person name="Wedrychowicz H."/>
        </authorList>
    </citation>
    <scope>NUCLEOTIDE SEQUENCE [LARGE SCALE GENOMIC DNA]</scope>
    <source>
        <strain evidence="1 2">DSM 26897</strain>
    </source>
</reference>
<dbReference type="EMBL" id="FQUO01000019">
    <property type="protein sequence ID" value="SHG15860.1"/>
    <property type="molecule type" value="Genomic_DNA"/>
</dbReference>
<protein>
    <submittedName>
        <fullName evidence="1">Uncharacterized protein</fullName>
    </submittedName>
</protein>
<sequence length="50" mass="5393">MGQQSWTAESIIQKVAGGKAYTLLHLLPGKALPADEQLVNQIALNTCKRS</sequence>
<dbReference type="OrthoDB" id="8481699at2"/>
<dbReference type="AlphaFoldDB" id="A0A1M5HIT7"/>
<dbReference type="RefSeq" id="WP_158069976.1">
    <property type="nucleotide sequence ID" value="NZ_FQUO01000019.1"/>
</dbReference>